<dbReference type="AlphaFoldDB" id="A0AAW0PED9"/>
<dbReference type="PANTHER" id="PTHR46103:SF1">
    <property type="entry name" value="RRNA METHYLTRANSFERASE 1, MITOCHONDRIAL"/>
    <property type="match status" value="1"/>
</dbReference>
<keyword evidence="2" id="KW-1185">Reference proteome</keyword>
<dbReference type="Proteomes" id="UP001460270">
    <property type="component" value="Unassembled WGS sequence"/>
</dbReference>
<comment type="caution">
    <text evidence="1">The sequence shown here is derived from an EMBL/GenBank/DDBJ whole genome shotgun (WGS) entry which is preliminary data.</text>
</comment>
<name>A0AAW0PED9_9GOBI</name>
<dbReference type="PANTHER" id="PTHR46103">
    <property type="entry name" value="RRNA METHYLTRANSFERASE 1, MITOCHONDRIAL"/>
    <property type="match status" value="1"/>
</dbReference>
<dbReference type="EMBL" id="JBBPFD010000007">
    <property type="protein sequence ID" value="KAK7919408.1"/>
    <property type="molecule type" value="Genomic_DNA"/>
</dbReference>
<gene>
    <name evidence="1" type="ORF">WMY93_010692</name>
</gene>
<organism evidence="1 2">
    <name type="scientific">Mugilogobius chulae</name>
    <name type="common">yellowstripe goby</name>
    <dbReference type="NCBI Taxonomy" id="88201"/>
    <lineage>
        <taxon>Eukaryota</taxon>
        <taxon>Metazoa</taxon>
        <taxon>Chordata</taxon>
        <taxon>Craniata</taxon>
        <taxon>Vertebrata</taxon>
        <taxon>Euteleostomi</taxon>
        <taxon>Actinopterygii</taxon>
        <taxon>Neopterygii</taxon>
        <taxon>Teleostei</taxon>
        <taxon>Neoteleostei</taxon>
        <taxon>Acanthomorphata</taxon>
        <taxon>Gobiaria</taxon>
        <taxon>Gobiiformes</taxon>
        <taxon>Gobioidei</taxon>
        <taxon>Gobiidae</taxon>
        <taxon>Gobionellinae</taxon>
        <taxon>Mugilogobius</taxon>
    </lineage>
</organism>
<dbReference type="GO" id="GO:0005739">
    <property type="term" value="C:mitochondrion"/>
    <property type="evidence" value="ECO:0007669"/>
    <property type="project" value="TreeGrafter"/>
</dbReference>
<dbReference type="GO" id="GO:0016435">
    <property type="term" value="F:rRNA (guanine) methyltransferase activity"/>
    <property type="evidence" value="ECO:0007669"/>
    <property type="project" value="TreeGrafter"/>
</dbReference>
<reference evidence="2" key="1">
    <citation type="submission" date="2024-04" db="EMBL/GenBank/DDBJ databases">
        <title>Salinicola lusitanus LLJ914,a marine bacterium isolated from the Okinawa Trough.</title>
        <authorList>
            <person name="Li J."/>
        </authorList>
    </citation>
    <scope>NUCLEOTIDE SEQUENCE [LARGE SCALE GENOMIC DNA]</scope>
</reference>
<evidence type="ECO:0000313" key="1">
    <source>
        <dbReference type="EMBL" id="KAK7919408.1"/>
    </source>
</evidence>
<dbReference type="InterPro" id="IPR047182">
    <property type="entry name" value="MRM1"/>
</dbReference>
<accession>A0AAW0PED9</accession>
<sequence length="125" mass="13778">MAPGRVHQGVCLQASPLTYVTEKEQCASWFLNGKDKNMPLWLILDSVQDPMNLVVSKASSGAMEVMEVYGYKNIAGRRCLLELVLNIGLQSRLQKERLSPTGLGPHPDNGNPHRGFTHSALVTFT</sequence>
<protein>
    <submittedName>
        <fullName evidence="1">Uncharacterized protein</fullName>
    </submittedName>
</protein>
<proteinExistence type="predicted"/>
<evidence type="ECO:0000313" key="2">
    <source>
        <dbReference type="Proteomes" id="UP001460270"/>
    </source>
</evidence>